<sequence length="195" mass="22915">MRKSVTEGRKEKQVEEDEEKKYIYTYNEGIKEKEMEELKFLIKNQRENLIITSETGKAKHSVNASTCSLTFEGVNKKAVKNVVHLRERGRRDRPGLEHAEEVVEEEEDDDEDEDEDEEKGQAREKLEQNFRGKTIDLEILFLVEGKKWRISHGEKVKRGRSGKRTSRLKLAKNVEKKNCYVHGDDIPCQKLYLYK</sequence>
<feature type="compositionally biased region" description="Acidic residues" evidence="1">
    <location>
        <begin position="102"/>
        <end position="118"/>
    </location>
</feature>
<organism evidence="2 3">
    <name type="scientific">Polyplax serrata</name>
    <name type="common">Common mouse louse</name>
    <dbReference type="NCBI Taxonomy" id="468196"/>
    <lineage>
        <taxon>Eukaryota</taxon>
        <taxon>Metazoa</taxon>
        <taxon>Ecdysozoa</taxon>
        <taxon>Arthropoda</taxon>
        <taxon>Hexapoda</taxon>
        <taxon>Insecta</taxon>
        <taxon>Pterygota</taxon>
        <taxon>Neoptera</taxon>
        <taxon>Paraneoptera</taxon>
        <taxon>Psocodea</taxon>
        <taxon>Troctomorpha</taxon>
        <taxon>Phthiraptera</taxon>
        <taxon>Anoplura</taxon>
        <taxon>Polyplacidae</taxon>
        <taxon>Polyplax</taxon>
    </lineage>
</organism>
<reference evidence="2 3" key="1">
    <citation type="submission" date="2023-10" db="EMBL/GenBank/DDBJ databases">
        <title>Genomes of two closely related lineages of the louse Polyplax serrata with different host specificities.</title>
        <authorList>
            <person name="Martinu J."/>
            <person name="Tarabai H."/>
            <person name="Stefka J."/>
            <person name="Hypsa V."/>
        </authorList>
    </citation>
    <scope>NUCLEOTIDE SEQUENCE [LARGE SCALE GENOMIC DNA]</scope>
    <source>
        <strain evidence="2">HR10_N</strain>
    </source>
</reference>
<feature type="compositionally biased region" description="Basic and acidic residues" evidence="1">
    <location>
        <begin position="90"/>
        <end position="101"/>
    </location>
</feature>
<protein>
    <submittedName>
        <fullName evidence="2">Uncharacterized protein</fullName>
    </submittedName>
</protein>
<comment type="caution">
    <text evidence="2">The sequence shown here is derived from an EMBL/GenBank/DDBJ whole genome shotgun (WGS) entry which is preliminary data.</text>
</comment>
<accession>A0AAN8SD65</accession>
<evidence type="ECO:0000313" key="3">
    <source>
        <dbReference type="Proteomes" id="UP001372834"/>
    </source>
</evidence>
<feature type="region of interest" description="Disordered" evidence="1">
    <location>
        <begin position="90"/>
        <end position="127"/>
    </location>
</feature>
<dbReference type="EMBL" id="JAWJWE010000001">
    <property type="protein sequence ID" value="KAK6644447.1"/>
    <property type="molecule type" value="Genomic_DNA"/>
</dbReference>
<proteinExistence type="predicted"/>
<evidence type="ECO:0000256" key="1">
    <source>
        <dbReference type="SAM" id="MobiDB-lite"/>
    </source>
</evidence>
<dbReference type="AlphaFoldDB" id="A0AAN8SD65"/>
<name>A0AAN8SD65_POLSC</name>
<gene>
    <name evidence="2" type="ORF">RUM43_000714</name>
</gene>
<evidence type="ECO:0000313" key="2">
    <source>
        <dbReference type="EMBL" id="KAK6644447.1"/>
    </source>
</evidence>
<dbReference type="Proteomes" id="UP001372834">
    <property type="component" value="Unassembled WGS sequence"/>
</dbReference>